<dbReference type="EMBL" id="JAGKHQ010000008">
    <property type="protein sequence ID" value="KAG7511152.1"/>
    <property type="molecule type" value="Genomic_DNA"/>
</dbReference>
<evidence type="ECO:0000313" key="2">
    <source>
        <dbReference type="EMBL" id="KAG7511152.1"/>
    </source>
</evidence>
<name>A0AAV6S3J2_SOLSE</name>
<keyword evidence="3" id="KW-1185">Reference proteome</keyword>
<evidence type="ECO:0000256" key="1">
    <source>
        <dbReference type="SAM" id="MobiDB-lite"/>
    </source>
</evidence>
<dbReference type="AlphaFoldDB" id="A0AAV6S3J2"/>
<sequence>MPFKYLQSTASTGDPVNTDLAADVRAAVGAPVSLPKQLCHQRRGVSPPMMDDSDKFRRSAPLHGLHGKSNRKQQFHRELKHVDVCILSRLALVTILHDSLVFGCA</sequence>
<protein>
    <submittedName>
        <fullName evidence="2">Uncharacterized protein</fullName>
    </submittedName>
</protein>
<reference evidence="2 3" key="1">
    <citation type="journal article" date="2021" name="Sci. Rep.">
        <title>Chromosome anchoring in Senegalese sole (Solea senegalensis) reveals sex-associated markers and genome rearrangements in flatfish.</title>
        <authorList>
            <person name="Guerrero-Cozar I."/>
            <person name="Gomez-Garrido J."/>
            <person name="Berbel C."/>
            <person name="Martinez-Blanch J.F."/>
            <person name="Alioto T."/>
            <person name="Claros M.G."/>
            <person name="Gagnaire P.A."/>
            <person name="Manchado M."/>
        </authorList>
    </citation>
    <scope>NUCLEOTIDE SEQUENCE [LARGE SCALE GENOMIC DNA]</scope>
    <source>
        <strain evidence="2">Sse05_10M</strain>
    </source>
</reference>
<evidence type="ECO:0000313" key="3">
    <source>
        <dbReference type="Proteomes" id="UP000693946"/>
    </source>
</evidence>
<dbReference type="Proteomes" id="UP000693946">
    <property type="component" value="Linkage Group LG16"/>
</dbReference>
<feature type="region of interest" description="Disordered" evidence="1">
    <location>
        <begin position="40"/>
        <end position="73"/>
    </location>
</feature>
<accession>A0AAV6S3J2</accession>
<proteinExistence type="predicted"/>
<comment type="caution">
    <text evidence="2">The sequence shown here is derived from an EMBL/GenBank/DDBJ whole genome shotgun (WGS) entry which is preliminary data.</text>
</comment>
<organism evidence="2 3">
    <name type="scientific">Solea senegalensis</name>
    <name type="common">Senegalese sole</name>
    <dbReference type="NCBI Taxonomy" id="28829"/>
    <lineage>
        <taxon>Eukaryota</taxon>
        <taxon>Metazoa</taxon>
        <taxon>Chordata</taxon>
        <taxon>Craniata</taxon>
        <taxon>Vertebrata</taxon>
        <taxon>Euteleostomi</taxon>
        <taxon>Actinopterygii</taxon>
        <taxon>Neopterygii</taxon>
        <taxon>Teleostei</taxon>
        <taxon>Neoteleostei</taxon>
        <taxon>Acanthomorphata</taxon>
        <taxon>Carangaria</taxon>
        <taxon>Pleuronectiformes</taxon>
        <taxon>Pleuronectoidei</taxon>
        <taxon>Soleidae</taxon>
        <taxon>Solea</taxon>
    </lineage>
</organism>
<gene>
    <name evidence="2" type="ORF">JOB18_041714</name>
</gene>